<evidence type="ECO:0000313" key="6">
    <source>
        <dbReference type="EMBL" id="RDI44522.1"/>
    </source>
</evidence>
<evidence type="ECO:0000256" key="2">
    <source>
        <dbReference type="ARBA" id="ARBA00022741"/>
    </source>
</evidence>
<comment type="caution">
    <text evidence="6">The sequence shown here is derived from an EMBL/GenBank/DDBJ whole genome shotgun (WGS) entry which is preliminary data.</text>
</comment>
<dbReference type="CDD" id="cd03255">
    <property type="entry name" value="ABC_MJ0796_LolCDE_FtsE"/>
    <property type="match status" value="1"/>
</dbReference>
<dbReference type="Gene3D" id="3.40.50.300">
    <property type="entry name" value="P-loop containing nucleotide triphosphate hydrolases"/>
    <property type="match status" value="1"/>
</dbReference>
<evidence type="ECO:0000256" key="1">
    <source>
        <dbReference type="ARBA" id="ARBA00022448"/>
    </source>
</evidence>
<dbReference type="InterPro" id="IPR017871">
    <property type="entry name" value="ABC_transporter-like_CS"/>
</dbReference>
<accession>A0A370GL74</accession>
<dbReference type="AlphaFoldDB" id="A0A370GL74"/>
<keyword evidence="7" id="KW-1185">Reference proteome</keyword>
<feature type="domain" description="ABC transporter" evidence="5">
    <location>
        <begin position="9"/>
        <end position="228"/>
    </location>
</feature>
<dbReference type="GO" id="GO:0005524">
    <property type="term" value="F:ATP binding"/>
    <property type="evidence" value="ECO:0007669"/>
    <property type="project" value="UniProtKB-KW"/>
</dbReference>
<dbReference type="GO" id="GO:1902495">
    <property type="term" value="C:transmembrane transporter complex"/>
    <property type="evidence" value="ECO:0007669"/>
    <property type="project" value="UniProtKB-ARBA"/>
</dbReference>
<proteinExistence type="inferred from homology"/>
<dbReference type="SMART" id="SM00382">
    <property type="entry name" value="AAA"/>
    <property type="match status" value="1"/>
</dbReference>
<dbReference type="PROSITE" id="PS50893">
    <property type="entry name" value="ABC_TRANSPORTER_2"/>
    <property type="match status" value="1"/>
</dbReference>
<dbReference type="InterPro" id="IPR015854">
    <property type="entry name" value="ABC_transpr_LolD-like"/>
</dbReference>
<name>A0A370GL74_9COXI</name>
<dbReference type="InterPro" id="IPR017911">
    <property type="entry name" value="MacB-like_ATP-bd"/>
</dbReference>
<dbReference type="SUPFAM" id="SSF52540">
    <property type="entry name" value="P-loop containing nucleoside triphosphate hydrolases"/>
    <property type="match status" value="1"/>
</dbReference>
<dbReference type="PANTHER" id="PTHR24220:SF689">
    <property type="entry name" value="LIPOPROTEIN-RELEASING SYSTEM ATP-BINDING PROTEIN LOLD"/>
    <property type="match status" value="1"/>
</dbReference>
<gene>
    <name evidence="6" type="ORF">C8D86_1094</name>
</gene>
<dbReference type="InterPro" id="IPR003439">
    <property type="entry name" value="ABC_transporter-like_ATP-bd"/>
</dbReference>
<organism evidence="6 7">
    <name type="scientific">Aquicella lusitana</name>
    <dbReference type="NCBI Taxonomy" id="254246"/>
    <lineage>
        <taxon>Bacteria</taxon>
        <taxon>Pseudomonadati</taxon>
        <taxon>Pseudomonadota</taxon>
        <taxon>Gammaproteobacteria</taxon>
        <taxon>Legionellales</taxon>
        <taxon>Coxiellaceae</taxon>
        <taxon>Aquicella</taxon>
    </lineage>
</organism>
<dbReference type="Proteomes" id="UP000254720">
    <property type="component" value="Unassembled WGS sequence"/>
</dbReference>
<sequence length="229" mass="25537">MPEDTSSFLLAEHVSKRVHSGESEIVILKDVNVEIKPGESIAILGASGSGKTTLLTLLAGLDLPTSGDIFFQRHHLNDLDEEERAKIRALHVGFIFQSFQLLPALTALENVMLPLEIQYIVHEKAEQEAAAWLDRVGLGKRLHHYPAQLSGGEQQRVAIARAFVNNRKIIFADEMTGNLDVETGKLVADRLFELNRQHQTTLVLVTHDEQLAARCGRRLLLREGMLHPC</sequence>
<comment type="similarity">
    <text evidence="4">Belongs to the ABC transporter superfamily. Macrolide exporter (TC 3.A.1.122) family.</text>
</comment>
<keyword evidence="3 6" id="KW-0067">ATP-binding</keyword>
<dbReference type="PANTHER" id="PTHR24220">
    <property type="entry name" value="IMPORT ATP-BINDING PROTEIN"/>
    <property type="match status" value="1"/>
</dbReference>
<dbReference type="PROSITE" id="PS00211">
    <property type="entry name" value="ABC_TRANSPORTER_1"/>
    <property type="match status" value="1"/>
</dbReference>
<reference evidence="6 7" key="1">
    <citation type="submission" date="2018-07" db="EMBL/GenBank/DDBJ databases">
        <title>Genomic Encyclopedia of Type Strains, Phase IV (KMG-IV): sequencing the most valuable type-strain genomes for metagenomic binning, comparative biology and taxonomic classification.</title>
        <authorList>
            <person name="Goeker M."/>
        </authorList>
    </citation>
    <scope>NUCLEOTIDE SEQUENCE [LARGE SCALE GENOMIC DNA]</scope>
    <source>
        <strain evidence="6 7">DSM 16500</strain>
    </source>
</reference>
<evidence type="ECO:0000313" key="7">
    <source>
        <dbReference type="Proteomes" id="UP000254720"/>
    </source>
</evidence>
<keyword evidence="2" id="KW-0547">Nucleotide-binding</keyword>
<protein>
    <submittedName>
        <fullName evidence="6">Putative ABC transport system ATP-binding protein</fullName>
    </submittedName>
</protein>
<evidence type="ECO:0000256" key="4">
    <source>
        <dbReference type="ARBA" id="ARBA00038388"/>
    </source>
</evidence>
<dbReference type="GO" id="GO:0016887">
    <property type="term" value="F:ATP hydrolysis activity"/>
    <property type="evidence" value="ECO:0007669"/>
    <property type="project" value="InterPro"/>
</dbReference>
<keyword evidence="1" id="KW-0813">Transport</keyword>
<evidence type="ECO:0000259" key="5">
    <source>
        <dbReference type="PROSITE" id="PS50893"/>
    </source>
</evidence>
<dbReference type="FunFam" id="3.40.50.300:FF:000032">
    <property type="entry name" value="Export ABC transporter ATP-binding protein"/>
    <property type="match status" value="1"/>
</dbReference>
<dbReference type="InterPro" id="IPR027417">
    <property type="entry name" value="P-loop_NTPase"/>
</dbReference>
<dbReference type="OrthoDB" id="9801477at2"/>
<dbReference type="GO" id="GO:0005886">
    <property type="term" value="C:plasma membrane"/>
    <property type="evidence" value="ECO:0007669"/>
    <property type="project" value="TreeGrafter"/>
</dbReference>
<dbReference type="Pfam" id="PF00005">
    <property type="entry name" value="ABC_tran"/>
    <property type="match status" value="1"/>
</dbReference>
<dbReference type="EMBL" id="QQAX01000009">
    <property type="protein sequence ID" value="RDI44522.1"/>
    <property type="molecule type" value="Genomic_DNA"/>
</dbReference>
<evidence type="ECO:0000256" key="3">
    <source>
        <dbReference type="ARBA" id="ARBA00022840"/>
    </source>
</evidence>
<dbReference type="GO" id="GO:0022857">
    <property type="term" value="F:transmembrane transporter activity"/>
    <property type="evidence" value="ECO:0007669"/>
    <property type="project" value="TreeGrafter"/>
</dbReference>
<dbReference type="RefSeq" id="WP_114834199.1">
    <property type="nucleotide sequence ID" value="NZ_LR699114.1"/>
</dbReference>
<dbReference type="InterPro" id="IPR003593">
    <property type="entry name" value="AAA+_ATPase"/>
</dbReference>